<protein>
    <submittedName>
        <fullName evidence="1">Uncharacterized protein</fullName>
    </submittedName>
</protein>
<comment type="caution">
    <text evidence="1">The sequence shown here is derived from an EMBL/GenBank/DDBJ whole genome shotgun (WGS) entry which is preliminary data.</text>
</comment>
<reference evidence="1 2" key="1">
    <citation type="submission" date="2023-02" db="EMBL/GenBank/DDBJ databases">
        <title>LHISI_Scaffold_Assembly.</title>
        <authorList>
            <person name="Stuart O.P."/>
            <person name="Cleave R."/>
            <person name="Magrath M.J.L."/>
            <person name="Mikheyev A.S."/>
        </authorList>
    </citation>
    <scope>NUCLEOTIDE SEQUENCE [LARGE SCALE GENOMIC DNA]</scope>
    <source>
        <strain evidence="1">Daus_M_001</strain>
        <tissue evidence="1">Leg muscle</tissue>
    </source>
</reference>
<proteinExistence type="predicted"/>
<name>A0ABQ9HP14_9NEOP</name>
<dbReference type="EMBL" id="JARBHB010000004">
    <property type="protein sequence ID" value="KAJ8886111.1"/>
    <property type="molecule type" value="Genomic_DNA"/>
</dbReference>
<sequence length="189" mass="21252">MSGDLMLPPAPSTRLVPLQKTKGFTESTLISANTTQPDTREPGVVPAILRVPSRYAVSRHLFKVVAPDYERAVEHDTAVSVLIQQDPATWSVNITDEMIGYCVDKGLNFFSNSDGEFTTSARQYPIFTQKLTMSALVRVLKNGEHRQRKTLLYSKSTGNFFGFTCKLFSDCKRSQFVTGFSNWKKMKKN</sequence>
<accession>A0ABQ9HP14</accession>
<organism evidence="1 2">
    <name type="scientific">Dryococelus australis</name>
    <dbReference type="NCBI Taxonomy" id="614101"/>
    <lineage>
        <taxon>Eukaryota</taxon>
        <taxon>Metazoa</taxon>
        <taxon>Ecdysozoa</taxon>
        <taxon>Arthropoda</taxon>
        <taxon>Hexapoda</taxon>
        <taxon>Insecta</taxon>
        <taxon>Pterygota</taxon>
        <taxon>Neoptera</taxon>
        <taxon>Polyneoptera</taxon>
        <taxon>Phasmatodea</taxon>
        <taxon>Verophasmatodea</taxon>
        <taxon>Anareolatae</taxon>
        <taxon>Phasmatidae</taxon>
        <taxon>Eurycanthinae</taxon>
        <taxon>Dryococelus</taxon>
    </lineage>
</organism>
<keyword evidence="2" id="KW-1185">Reference proteome</keyword>
<gene>
    <name evidence="1" type="ORF">PR048_012320</name>
</gene>
<evidence type="ECO:0000313" key="1">
    <source>
        <dbReference type="EMBL" id="KAJ8886111.1"/>
    </source>
</evidence>
<dbReference type="Proteomes" id="UP001159363">
    <property type="component" value="Chromosome X"/>
</dbReference>
<evidence type="ECO:0000313" key="2">
    <source>
        <dbReference type="Proteomes" id="UP001159363"/>
    </source>
</evidence>